<reference evidence="2" key="2">
    <citation type="journal article" date="2015" name="Data Brief">
        <title>Shoot transcriptome of the giant reed, Arundo donax.</title>
        <authorList>
            <person name="Barrero R.A."/>
            <person name="Guerrero F.D."/>
            <person name="Moolhuijzen P."/>
            <person name="Goolsby J.A."/>
            <person name="Tidwell J."/>
            <person name="Bellgard S.E."/>
            <person name="Bellgard M.I."/>
        </authorList>
    </citation>
    <scope>NUCLEOTIDE SEQUENCE</scope>
    <source>
        <tissue evidence="2">Shoot tissue taken approximately 20 cm above the soil surface</tissue>
    </source>
</reference>
<feature type="region of interest" description="Disordered" evidence="1">
    <location>
        <begin position="1"/>
        <end position="30"/>
    </location>
</feature>
<organism evidence="2">
    <name type="scientific">Arundo donax</name>
    <name type="common">Giant reed</name>
    <name type="synonym">Donax arundinaceus</name>
    <dbReference type="NCBI Taxonomy" id="35708"/>
    <lineage>
        <taxon>Eukaryota</taxon>
        <taxon>Viridiplantae</taxon>
        <taxon>Streptophyta</taxon>
        <taxon>Embryophyta</taxon>
        <taxon>Tracheophyta</taxon>
        <taxon>Spermatophyta</taxon>
        <taxon>Magnoliopsida</taxon>
        <taxon>Liliopsida</taxon>
        <taxon>Poales</taxon>
        <taxon>Poaceae</taxon>
        <taxon>PACMAD clade</taxon>
        <taxon>Arundinoideae</taxon>
        <taxon>Arundineae</taxon>
        <taxon>Arundo</taxon>
    </lineage>
</organism>
<reference evidence="2" key="1">
    <citation type="submission" date="2014-09" db="EMBL/GenBank/DDBJ databases">
        <authorList>
            <person name="Magalhaes I.L.F."/>
            <person name="Oliveira U."/>
            <person name="Santos F.R."/>
            <person name="Vidigal T.H.D.A."/>
            <person name="Brescovit A.D."/>
            <person name="Santos A.J."/>
        </authorList>
    </citation>
    <scope>NUCLEOTIDE SEQUENCE</scope>
    <source>
        <tissue evidence="2">Shoot tissue taken approximately 20 cm above the soil surface</tissue>
    </source>
</reference>
<evidence type="ECO:0000256" key="1">
    <source>
        <dbReference type="SAM" id="MobiDB-lite"/>
    </source>
</evidence>
<sequence>MNRVHRCSSARRTMLRSWRGGTSTRAHRIT</sequence>
<accession>A0A0A9C2F0</accession>
<proteinExistence type="predicted"/>
<dbReference type="AlphaFoldDB" id="A0A0A9C2F0"/>
<protein>
    <submittedName>
        <fullName evidence="2">Uncharacterized protein</fullName>
    </submittedName>
</protein>
<name>A0A0A9C2F0_ARUDO</name>
<evidence type="ECO:0000313" key="2">
    <source>
        <dbReference type="EMBL" id="JAD68598.1"/>
    </source>
</evidence>
<dbReference type="EMBL" id="GBRH01229297">
    <property type="protein sequence ID" value="JAD68598.1"/>
    <property type="molecule type" value="Transcribed_RNA"/>
</dbReference>